<feature type="compositionally biased region" description="Low complexity" evidence="1">
    <location>
        <begin position="27"/>
        <end position="42"/>
    </location>
</feature>
<gene>
    <name evidence="2" type="ORF">JZ751_007394</name>
</gene>
<keyword evidence="3" id="KW-1185">Reference proteome</keyword>
<evidence type="ECO:0000313" key="2">
    <source>
        <dbReference type="EMBL" id="KAG9329155.1"/>
    </source>
</evidence>
<feature type="compositionally biased region" description="Pro residues" evidence="1">
    <location>
        <begin position="43"/>
        <end position="56"/>
    </location>
</feature>
<feature type="region of interest" description="Disordered" evidence="1">
    <location>
        <begin position="24"/>
        <end position="68"/>
    </location>
</feature>
<accession>A0A8T2MMG7</accession>
<proteinExistence type="predicted"/>
<evidence type="ECO:0000256" key="1">
    <source>
        <dbReference type="SAM" id="MobiDB-lite"/>
    </source>
</evidence>
<reference evidence="2" key="1">
    <citation type="thesis" date="2021" institute="BYU ScholarsArchive" country="Provo, UT, USA">
        <title>Applications of and Algorithms for Genome Assembly and Genomic Analyses with an Emphasis on Marine Teleosts.</title>
        <authorList>
            <person name="Pickett B.D."/>
        </authorList>
    </citation>
    <scope>NUCLEOTIDE SEQUENCE</scope>
    <source>
        <strain evidence="2">HI-2016</strain>
    </source>
</reference>
<evidence type="ECO:0000313" key="3">
    <source>
        <dbReference type="Proteomes" id="UP000824540"/>
    </source>
</evidence>
<organism evidence="2 3">
    <name type="scientific">Albula glossodonta</name>
    <name type="common">roundjaw bonefish</name>
    <dbReference type="NCBI Taxonomy" id="121402"/>
    <lineage>
        <taxon>Eukaryota</taxon>
        <taxon>Metazoa</taxon>
        <taxon>Chordata</taxon>
        <taxon>Craniata</taxon>
        <taxon>Vertebrata</taxon>
        <taxon>Euteleostomi</taxon>
        <taxon>Actinopterygii</taxon>
        <taxon>Neopterygii</taxon>
        <taxon>Teleostei</taxon>
        <taxon>Albuliformes</taxon>
        <taxon>Albulidae</taxon>
        <taxon>Albula</taxon>
    </lineage>
</organism>
<dbReference type="AlphaFoldDB" id="A0A8T2MMG7"/>
<dbReference type="Proteomes" id="UP000824540">
    <property type="component" value="Unassembled WGS sequence"/>
</dbReference>
<comment type="caution">
    <text evidence="2">The sequence shown here is derived from an EMBL/GenBank/DDBJ whole genome shotgun (WGS) entry which is preliminary data.</text>
</comment>
<protein>
    <submittedName>
        <fullName evidence="2">Uncharacterized protein</fullName>
    </submittedName>
</protein>
<name>A0A8T2MMG7_9TELE</name>
<sequence>MWRMARLQVCRICRPALGWFCTPPSPRASGGSPSCTDPIPTTTCPPKPCPATPPSPVRRTQRISSSPPSLRCWPVFDQ</sequence>
<dbReference type="EMBL" id="JAFBMS010001430">
    <property type="protein sequence ID" value="KAG9329155.1"/>
    <property type="molecule type" value="Genomic_DNA"/>
</dbReference>